<evidence type="ECO:0008006" key="4">
    <source>
        <dbReference type="Google" id="ProtNLM"/>
    </source>
</evidence>
<dbReference type="EMBL" id="MGGD01000063">
    <property type="protein sequence ID" value="OGM19618.1"/>
    <property type="molecule type" value="Genomic_DNA"/>
</dbReference>
<evidence type="ECO:0000313" key="2">
    <source>
        <dbReference type="EMBL" id="OGM19618.1"/>
    </source>
</evidence>
<comment type="caution">
    <text evidence="2">The sequence shown here is derived from an EMBL/GenBank/DDBJ whole genome shotgun (WGS) entry which is preliminary data.</text>
</comment>
<feature type="transmembrane region" description="Helical" evidence="1">
    <location>
        <begin position="128"/>
        <end position="149"/>
    </location>
</feature>
<sequence>MDINKRRLIFYFFWFIIILASPFTVFINSPFVIAFSDAKIIVNVLQRISGLLAFTLIMLQIIIGSNLSLWTKILGAKAYRIHIVQGLFAYGLILFHPLTNSVLIYFATQSIVNVLVDLLPRFRSSTDSLILFGKTAFVLASISVFASYFRTKPFLRKNWRVFHILNYLVFILIIFHSKGLGSDITTFPFNIVYFLGIAAVSLSIARRIYLSFLKELLFSNQPA</sequence>
<feature type="transmembrane region" description="Helical" evidence="1">
    <location>
        <begin position="48"/>
        <end position="67"/>
    </location>
</feature>
<proteinExistence type="predicted"/>
<dbReference type="Proteomes" id="UP000176741">
    <property type="component" value="Unassembled WGS sequence"/>
</dbReference>
<feature type="transmembrane region" description="Helical" evidence="1">
    <location>
        <begin position="191"/>
        <end position="209"/>
    </location>
</feature>
<name>A0A1F7XYX2_9BACT</name>
<accession>A0A1F7XYX2</accession>
<evidence type="ECO:0000256" key="1">
    <source>
        <dbReference type="SAM" id="Phobius"/>
    </source>
</evidence>
<organism evidence="2 3">
    <name type="scientific">Candidatus Woesebacteria bacterium RIFCSPHIGHO2_01_FULL_38_26b</name>
    <dbReference type="NCBI Taxonomy" id="1802491"/>
    <lineage>
        <taxon>Bacteria</taxon>
        <taxon>Candidatus Woeseibacteriota</taxon>
    </lineage>
</organism>
<gene>
    <name evidence="2" type="ORF">A2771_02780</name>
</gene>
<feature type="transmembrane region" description="Helical" evidence="1">
    <location>
        <begin position="87"/>
        <end position="108"/>
    </location>
</feature>
<feature type="transmembrane region" description="Helical" evidence="1">
    <location>
        <begin position="161"/>
        <end position="179"/>
    </location>
</feature>
<keyword evidence="1" id="KW-0812">Transmembrane</keyword>
<dbReference type="AlphaFoldDB" id="A0A1F7XYX2"/>
<evidence type="ECO:0000313" key="3">
    <source>
        <dbReference type="Proteomes" id="UP000176741"/>
    </source>
</evidence>
<keyword evidence="1" id="KW-0472">Membrane</keyword>
<protein>
    <recommendedName>
        <fullName evidence="4">Ferric oxidoreductase domain-containing protein</fullName>
    </recommendedName>
</protein>
<feature type="transmembrane region" description="Helical" evidence="1">
    <location>
        <begin position="12"/>
        <end position="36"/>
    </location>
</feature>
<keyword evidence="1" id="KW-1133">Transmembrane helix</keyword>
<reference evidence="2 3" key="1">
    <citation type="journal article" date="2016" name="Nat. Commun.">
        <title>Thousands of microbial genomes shed light on interconnected biogeochemical processes in an aquifer system.</title>
        <authorList>
            <person name="Anantharaman K."/>
            <person name="Brown C.T."/>
            <person name="Hug L.A."/>
            <person name="Sharon I."/>
            <person name="Castelle C.J."/>
            <person name="Probst A.J."/>
            <person name="Thomas B.C."/>
            <person name="Singh A."/>
            <person name="Wilkins M.J."/>
            <person name="Karaoz U."/>
            <person name="Brodie E.L."/>
            <person name="Williams K.H."/>
            <person name="Hubbard S.S."/>
            <person name="Banfield J.F."/>
        </authorList>
    </citation>
    <scope>NUCLEOTIDE SEQUENCE [LARGE SCALE GENOMIC DNA]</scope>
</reference>